<accession>A0A0F9SIG4</accession>
<evidence type="ECO:0000313" key="1">
    <source>
        <dbReference type="EMBL" id="KKN36731.1"/>
    </source>
</evidence>
<reference evidence="1" key="1">
    <citation type="journal article" date="2015" name="Nature">
        <title>Complex archaea that bridge the gap between prokaryotes and eukaryotes.</title>
        <authorList>
            <person name="Spang A."/>
            <person name="Saw J.H."/>
            <person name="Jorgensen S.L."/>
            <person name="Zaremba-Niedzwiedzka K."/>
            <person name="Martijn J."/>
            <person name="Lind A.E."/>
            <person name="van Eijk R."/>
            <person name="Schleper C."/>
            <person name="Guy L."/>
            <person name="Ettema T.J."/>
        </authorList>
    </citation>
    <scope>NUCLEOTIDE SEQUENCE</scope>
</reference>
<dbReference type="AlphaFoldDB" id="A0A0F9SIG4"/>
<name>A0A0F9SIG4_9ZZZZ</name>
<gene>
    <name evidence="1" type="ORF">LCGC14_0770370</name>
</gene>
<comment type="caution">
    <text evidence="1">The sequence shown here is derived from an EMBL/GenBank/DDBJ whole genome shotgun (WGS) entry which is preliminary data.</text>
</comment>
<protein>
    <submittedName>
        <fullName evidence="1">Uncharacterized protein</fullName>
    </submittedName>
</protein>
<organism evidence="1">
    <name type="scientific">marine sediment metagenome</name>
    <dbReference type="NCBI Taxonomy" id="412755"/>
    <lineage>
        <taxon>unclassified sequences</taxon>
        <taxon>metagenomes</taxon>
        <taxon>ecological metagenomes</taxon>
    </lineage>
</organism>
<sequence length="96" mass="11541">MNSPYLCGKCKRNHRPSSAIYKKHIKWQKIETDEIPCNKILSCNIKLLRGIAQKQIDYYLSKLLWDKRHNGYNKREMYIHQINKVILHETNNMLII</sequence>
<proteinExistence type="predicted"/>
<dbReference type="EMBL" id="LAZR01001945">
    <property type="protein sequence ID" value="KKN36731.1"/>
    <property type="molecule type" value="Genomic_DNA"/>
</dbReference>